<comment type="caution">
    <text evidence="2">The sequence shown here is derived from an EMBL/GenBank/DDBJ whole genome shotgun (WGS) entry which is preliminary data.</text>
</comment>
<organism evidence="2 3">
    <name type="scientific">Colletotrichum asianum</name>
    <dbReference type="NCBI Taxonomy" id="702518"/>
    <lineage>
        <taxon>Eukaryota</taxon>
        <taxon>Fungi</taxon>
        <taxon>Dikarya</taxon>
        <taxon>Ascomycota</taxon>
        <taxon>Pezizomycotina</taxon>
        <taxon>Sordariomycetes</taxon>
        <taxon>Hypocreomycetidae</taxon>
        <taxon>Glomerellales</taxon>
        <taxon>Glomerellaceae</taxon>
        <taxon>Colletotrichum</taxon>
        <taxon>Colletotrichum gloeosporioides species complex</taxon>
    </lineage>
</organism>
<feature type="compositionally biased region" description="Basic and acidic residues" evidence="1">
    <location>
        <begin position="208"/>
        <end position="222"/>
    </location>
</feature>
<reference evidence="2 3" key="1">
    <citation type="submission" date="2019-12" db="EMBL/GenBank/DDBJ databases">
        <title>A genome sequence resource for the geographically widespread anthracnose pathogen Colletotrichum asianum.</title>
        <authorList>
            <person name="Meng Y."/>
        </authorList>
    </citation>
    <scope>NUCLEOTIDE SEQUENCE [LARGE SCALE GENOMIC DNA]</scope>
    <source>
        <strain evidence="2 3">ICMP 18580</strain>
    </source>
</reference>
<protein>
    <submittedName>
        <fullName evidence="2">Uncharacterized protein</fullName>
    </submittedName>
</protein>
<evidence type="ECO:0000256" key="1">
    <source>
        <dbReference type="SAM" id="MobiDB-lite"/>
    </source>
</evidence>
<feature type="compositionally biased region" description="Polar residues" evidence="1">
    <location>
        <begin position="198"/>
        <end position="207"/>
    </location>
</feature>
<accession>A0A8H3WLG2</accession>
<gene>
    <name evidence="2" type="ORF">GQ607_004142</name>
</gene>
<proteinExistence type="predicted"/>
<name>A0A8H3WLG2_9PEZI</name>
<evidence type="ECO:0000313" key="3">
    <source>
        <dbReference type="Proteomes" id="UP000434172"/>
    </source>
</evidence>
<dbReference type="EMBL" id="WOWK01000016">
    <property type="protein sequence ID" value="KAF0328730.1"/>
    <property type="molecule type" value="Genomic_DNA"/>
</dbReference>
<dbReference type="AlphaFoldDB" id="A0A8H3WLG2"/>
<dbReference type="Proteomes" id="UP000434172">
    <property type="component" value="Unassembled WGS sequence"/>
</dbReference>
<sequence length="222" mass="24035">MPTYAPDSDYPAQHAVHIPRLADSSIAILCLENPVFSDPSIHQLPYVQDQNRPRGAGLACRNRLPDAYAGLEGNAAGDVETPMATLRALATLAGLLGHPSEPADPSAPMPPWRMHIWFEKLELPESEQWAQAESALNNLSLRRSAHKDVGNEGYFSRNDCFASDSGHVSLGVKLDESPSLQSYESGSSFGLEHHGDTTGETIEGNTQSEDKGDGRQNTEDSI</sequence>
<evidence type="ECO:0000313" key="2">
    <source>
        <dbReference type="EMBL" id="KAF0328730.1"/>
    </source>
</evidence>
<feature type="compositionally biased region" description="Polar residues" evidence="1">
    <location>
        <begin position="179"/>
        <end position="188"/>
    </location>
</feature>
<keyword evidence="3" id="KW-1185">Reference proteome</keyword>
<dbReference type="OrthoDB" id="4764731at2759"/>
<feature type="region of interest" description="Disordered" evidence="1">
    <location>
        <begin position="179"/>
        <end position="222"/>
    </location>
</feature>